<reference evidence="3" key="1">
    <citation type="submission" date="2018-04" db="EMBL/GenBank/DDBJ databases">
        <authorList>
            <person name="Cornet L."/>
        </authorList>
    </citation>
    <scope>NUCLEOTIDE SEQUENCE [LARGE SCALE GENOMIC DNA]</scope>
</reference>
<gene>
    <name evidence="2" type="ORF">DCF25_14375</name>
</gene>
<evidence type="ECO:0000313" key="2">
    <source>
        <dbReference type="EMBL" id="PZO14858.1"/>
    </source>
</evidence>
<sequence length="264" mass="28251">MTHFSGRFQSRAAATLCGLAISIGLGSMGSMAAQAASPENAPADLTTALSQIQAAASAGNVDAVMQNYSPTFTNEDGFTYDGLKSALQTLWESYDTLTYRVELRSWEPTSSGYKAETVTYIDGTQTVEGRPTKLESVIRSQQTYEGGKIVAQQTLSERNQLTSGEMPPTVSVILPEQVAAGENYDFDAIVMEPLGNRYLLGAAIEEGATATDFFAGRPVELDLLAAGGLFKVGTAPTTNDSRWVSALLVRDDGITVVTRRLRVE</sequence>
<organism evidence="2 3">
    <name type="scientific">Leptolyngbya foveolarum</name>
    <dbReference type="NCBI Taxonomy" id="47253"/>
    <lineage>
        <taxon>Bacteria</taxon>
        <taxon>Bacillati</taxon>
        <taxon>Cyanobacteriota</taxon>
        <taxon>Cyanophyceae</taxon>
        <taxon>Leptolyngbyales</taxon>
        <taxon>Leptolyngbyaceae</taxon>
        <taxon>Leptolyngbya group</taxon>
        <taxon>Leptolyngbya</taxon>
    </lineage>
</organism>
<name>A0A2W4W6T9_9CYAN</name>
<comment type="caution">
    <text evidence="2">The sequence shown here is derived from an EMBL/GenBank/DDBJ whole genome shotgun (WGS) entry which is preliminary data.</text>
</comment>
<keyword evidence="1" id="KW-0732">Signal</keyword>
<feature type="signal peptide" evidence="1">
    <location>
        <begin position="1"/>
        <end position="32"/>
    </location>
</feature>
<dbReference type="EMBL" id="QBMC01000101">
    <property type="protein sequence ID" value="PZO14858.1"/>
    <property type="molecule type" value="Genomic_DNA"/>
</dbReference>
<evidence type="ECO:0000313" key="3">
    <source>
        <dbReference type="Proteomes" id="UP000249354"/>
    </source>
</evidence>
<evidence type="ECO:0000256" key="1">
    <source>
        <dbReference type="SAM" id="SignalP"/>
    </source>
</evidence>
<dbReference type="Proteomes" id="UP000249354">
    <property type="component" value="Unassembled WGS sequence"/>
</dbReference>
<dbReference type="AlphaFoldDB" id="A0A2W4W6T9"/>
<accession>A0A2W4W6T9</accession>
<reference evidence="2 3" key="2">
    <citation type="submission" date="2018-06" db="EMBL/GenBank/DDBJ databases">
        <title>Metagenomic assembly of (sub)arctic Cyanobacteria and their associated microbiome from non-axenic cultures.</title>
        <authorList>
            <person name="Baurain D."/>
        </authorList>
    </citation>
    <scope>NUCLEOTIDE SEQUENCE [LARGE SCALE GENOMIC DNA]</scope>
    <source>
        <strain evidence="2">ULC129bin1</strain>
    </source>
</reference>
<dbReference type="SUPFAM" id="SSF54427">
    <property type="entry name" value="NTF2-like"/>
    <property type="match status" value="1"/>
</dbReference>
<feature type="chain" id="PRO_5016113768" description="Nuclear transport factor 2 family protein" evidence="1">
    <location>
        <begin position="33"/>
        <end position="264"/>
    </location>
</feature>
<protein>
    <recommendedName>
        <fullName evidence="4">Nuclear transport factor 2 family protein</fullName>
    </recommendedName>
</protein>
<dbReference type="InterPro" id="IPR032710">
    <property type="entry name" value="NTF2-like_dom_sf"/>
</dbReference>
<proteinExistence type="predicted"/>
<evidence type="ECO:0008006" key="4">
    <source>
        <dbReference type="Google" id="ProtNLM"/>
    </source>
</evidence>